<dbReference type="GO" id="GO:0005886">
    <property type="term" value="C:plasma membrane"/>
    <property type="evidence" value="ECO:0007669"/>
    <property type="project" value="UniProtKB-SubCell"/>
</dbReference>
<evidence type="ECO:0000313" key="5">
    <source>
        <dbReference type="EMBL" id="RPA89430.1"/>
    </source>
</evidence>
<sequence length="470" mass="51180">MAKFFRKRSGLRARDDQVTNASDLTLRQSLLPLALVTILFFLWGFAYGLLDVLNKHFQTTLNISRSRSSGLQAAYFGAYPIASLTYAGIVLRKFSYKATFMLGLTLYGIGALLFWPAALKRSFGGFCGATFIIGSGLGTLETAANPYLAVCGPPKYSEMRLNFAQAVQAIGTVVGPVLASHVFFKNVNDNSLESVQWVYLGIAIFVFLLAGVFYIANIPEVTDADMERQMEVRGGVFTESESKPLKSQYHLWWAAFAQFCYVGSQVAVAGYFVNYVTETRAHTTSAQGANFLAGAQGCFALGRFLGTFFMKFAKPRWVFLTFFTGVIIFQAAAVGARNNAGLAMLSLVLFFESICFPTIFTLGIRGLGKHTKTGSTVIVGAIIGGAVIPPLLGVTADHFNNTGPAMFVPLIFFVLAYSFPLGVNFYKPLATLMDGFLESKVGTGEGKVFKGDEAEAKEMEHAEVEKKEDV</sequence>
<evidence type="ECO:0000256" key="3">
    <source>
        <dbReference type="SAM" id="Phobius"/>
    </source>
</evidence>
<organism evidence="5 6">
    <name type="scientific">Choiromyces venosus 120613-1</name>
    <dbReference type="NCBI Taxonomy" id="1336337"/>
    <lineage>
        <taxon>Eukaryota</taxon>
        <taxon>Fungi</taxon>
        <taxon>Dikarya</taxon>
        <taxon>Ascomycota</taxon>
        <taxon>Pezizomycotina</taxon>
        <taxon>Pezizomycetes</taxon>
        <taxon>Pezizales</taxon>
        <taxon>Tuberaceae</taxon>
        <taxon>Choiromyces</taxon>
    </lineage>
</organism>
<feature type="transmembrane region" description="Helical" evidence="3">
    <location>
        <begin position="406"/>
        <end position="426"/>
    </location>
</feature>
<feature type="transmembrane region" description="Helical" evidence="3">
    <location>
        <begin position="70"/>
        <end position="91"/>
    </location>
</feature>
<evidence type="ECO:0000259" key="4">
    <source>
        <dbReference type="PROSITE" id="PS50850"/>
    </source>
</evidence>
<proteinExistence type="predicted"/>
<dbReference type="InterPro" id="IPR036259">
    <property type="entry name" value="MFS_trans_sf"/>
</dbReference>
<dbReference type="InterPro" id="IPR011701">
    <property type="entry name" value="MFS"/>
</dbReference>
<dbReference type="Gene3D" id="1.20.1250.20">
    <property type="entry name" value="MFS general substrate transporter like domains"/>
    <property type="match status" value="2"/>
</dbReference>
<feature type="transmembrane region" description="Helical" evidence="3">
    <location>
        <begin position="317"/>
        <end position="336"/>
    </location>
</feature>
<dbReference type="OrthoDB" id="546893at2759"/>
<dbReference type="EMBL" id="ML120581">
    <property type="protein sequence ID" value="RPA89430.1"/>
    <property type="molecule type" value="Genomic_DNA"/>
</dbReference>
<keyword evidence="6" id="KW-1185">Reference proteome</keyword>
<evidence type="ECO:0000256" key="2">
    <source>
        <dbReference type="ARBA" id="ARBA00022475"/>
    </source>
</evidence>
<feature type="domain" description="Major facilitator superfamily (MFS) profile" evidence="4">
    <location>
        <begin position="32"/>
        <end position="434"/>
    </location>
</feature>
<dbReference type="PANTHER" id="PTHR43702">
    <property type="entry name" value="L-FUCOSE-PROTON SYMPORTER"/>
    <property type="match status" value="1"/>
</dbReference>
<dbReference type="SUPFAM" id="SSF103473">
    <property type="entry name" value="MFS general substrate transporter"/>
    <property type="match status" value="1"/>
</dbReference>
<dbReference type="InterPro" id="IPR050375">
    <property type="entry name" value="MFS_TsgA-like"/>
</dbReference>
<accession>A0A3N4IYZ3</accession>
<feature type="transmembrane region" description="Helical" evidence="3">
    <location>
        <begin position="251"/>
        <end position="273"/>
    </location>
</feature>
<feature type="transmembrane region" description="Helical" evidence="3">
    <location>
        <begin position="342"/>
        <end position="364"/>
    </location>
</feature>
<feature type="transmembrane region" description="Helical" evidence="3">
    <location>
        <begin position="161"/>
        <end position="184"/>
    </location>
</feature>
<dbReference type="STRING" id="1336337.A0A3N4IYZ3"/>
<keyword evidence="3" id="KW-1133">Transmembrane helix</keyword>
<keyword evidence="3" id="KW-0472">Membrane</keyword>
<gene>
    <name evidence="5" type="ORF">L873DRAFT_1796113</name>
</gene>
<evidence type="ECO:0000256" key="1">
    <source>
        <dbReference type="ARBA" id="ARBA00004429"/>
    </source>
</evidence>
<reference evidence="5 6" key="1">
    <citation type="journal article" date="2018" name="Nat. Ecol. Evol.">
        <title>Pezizomycetes genomes reveal the molecular basis of ectomycorrhizal truffle lifestyle.</title>
        <authorList>
            <person name="Murat C."/>
            <person name="Payen T."/>
            <person name="Noel B."/>
            <person name="Kuo A."/>
            <person name="Morin E."/>
            <person name="Chen J."/>
            <person name="Kohler A."/>
            <person name="Krizsan K."/>
            <person name="Balestrini R."/>
            <person name="Da Silva C."/>
            <person name="Montanini B."/>
            <person name="Hainaut M."/>
            <person name="Levati E."/>
            <person name="Barry K.W."/>
            <person name="Belfiori B."/>
            <person name="Cichocki N."/>
            <person name="Clum A."/>
            <person name="Dockter R.B."/>
            <person name="Fauchery L."/>
            <person name="Guy J."/>
            <person name="Iotti M."/>
            <person name="Le Tacon F."/>
            <person name="Lindquist E.A."/>
            <person name="Lipzen A."/>
            <person name="Malagnac F."/>
            <person name="Mello A."/>
            <person name="Molinier V."/>
            <person name="Miyauchi S."/>
            <person name="Poulain J."/>
            <person name="Riccioni C."/>
            <person name="Rubini A."/>
            <person name="Sitrit Y."/>
            <person name="Splivallo R."/>
            <person name="Traeger S."/>
            <person name="Wang M."/>
            <person name="Zifcakova L."/>
            <person name="Wipf D."/>
            <person name="Zambonelli A."/>
            <person name="Paolocci F."/>
            <person name="Nowrousian M."/>
            <person name="Ottonello S."/>
            <person name="Baldrian P."/>
            <person name="Spatafora J.W."/>
            <person name="Henrissat B."/>
            <person name="Nagy L.G."/>
            <person name="Aury J.M."/>
            <person name="Wincker P."/>
            <person name="Grigoriev I.V."/>
            <person name="Bonfante P."/>
            <person name="Martin F.M."/>
        </authorList>
    </citation>
    <scope>NUCLEOTIDE SEQUENCE [LARGE SCALE GENOMIC DNA]</scope>
    <source>
        <strain evidence="5 6">120613-1</strain>
    </source>
</reference>
<dbReference type="Pfam" id="PF07690">
    <property type="entry name" value="MFS_1"/>
    <property type="match status" value="1"/>
</dbReference>
<protein>
    <submittedName>
        <fullName evidence="5">MFS general substrate transporter</fullName>
    </submittedName>
</protein>
<feature type="transmembrane region" description="Helical" evidence="3">
    <location>
        <begin position="196"/>
        <end position="216"/>
    </location>
</feature>
<keyword evidence="2" id="KW-1003">Cell membrane</keyword>
<name>A0A3N4IYZ3_9PEZI</name>
<evidence type="ECO:0000313" key="6">
    <source>
        <dbReference type="Proteomes" id="UP000276215"/>
    </source>
</evidence>
<keyword evidence="3" id="KW-0812">Transmembrane</keyword>
<feature type="transmembrane region" description="Helical" evidence="3">
    <location>
        <begin position="98"/>
        <end position="117"/>
    </location>
</feature>
<dbReference type="PANTHER" id="PTHR43702:SF5">
    <property type="entry name" value="MAJOR FACILITATOR SUPERFAMILY (MFS) PROFILE DOMAIN-CONTAINING PROTEIN"/>
    <property type="match status" value="1"/>
</dbReference>
<dbReference type="CDD" id="cd17394">
    <property type="entry name" value="MFS_FucP_like"/>
    <property type="match status" value="1"/>
</dbReference>
<feature type="transmembrane region" description="Helical" evidence="3">
    <location>
        <begin position="30"/>
        <end position="50"/>
    </location>
</feature>
<dbReference type="PROSITE" id="PS50850">
    <property type="entry name" value="MFS"/>
    <property type="match status" value="1"/>
</dbReference>
<feature type="transmembrane region" description="Helical" evidence="3">
    <location>
        <begin position="376"/>
        <end position="394"/>
    </location>
</feature>
<comment type="subcellular location">
    <subcellularLocation>
        <location evidence="1">Cell inner membrane</location>
        <topology evidence="1">Multi-pass membrane protein</topology>
    </subcellularLocation>
</comment>
<dbReference type="InterPro" id="IPR020846">
    <property type="entry name" value="MFS_dom"/>
</dbReference>
<dbReference type="AlphaFoldDB" id="A0A3N4IYZ3"/>
<dbReference type="GO" id="GO:0022857">
    <property type="term" value="F:transmembrane transporter activity"/>
    <property type="evidence" value="ECO:0007669"/>
    <property type="project" value="InterPro"/>
</dbReference>
<dbReference type="Proteomes" id="UP000276215">
    <property type="component" value="Unassembled WGS sequence"/>
</dbReference>